<evidence type="ECO:0000256" key="2">
    <source>
        <dbReference type="ARBA" id="ARBA00005679"/>
    </source>
</evidence>
<evidence type="ECO:0000313" key="7">
    <source>
        <dbReference type="Proteomes" id="UP000799424"/>
    </source>
</evidence>
<dbReference type="AlphaFoldDB" id="A0A6A7A964"/>
<keyword evidence="7" id="KW-1185">Reference proteome</keyword>
<keyword evidence="5" id="KW-0325">Glycoprotein</keyword>
<gene>
    <name evidence="6" type="ORF">CC86DRAFT_187318</name>
</gene>
<name>A0A6A7A964_9PLEO</name>
<dbReference type="InterPro" id="IPR004911">
    <property type="entry name" value="Interferon-induced_GILT"/>
</dbReference>
<dbReference type="EMBL" id="MU006221">
    <property type="protein sequence ID" value="KAF2829249.1"/>
    <property type="molecule type" value="Genomic_DNA"/>
</dbReference>
<keyword evidence="3" id="KW-0964">Secreted</keyword>
<dbReference type="GO" id="GO:0005576">
    <property type="term" value="C:extracellular region"/>
    <property type="evidence" value="ECO:0007669"/>
    <property type="project" value="UniProtKB-SubCell"/>
</dbReference>
<dbReference type="PANTHER" id="PTHR13234:SF8">
    <property type="entry name" value="GAMMA-INTERFERON-INDUCIBLE LYSOSOMAL THIOL REDUCTASE"/>
    <property type="match status" value="1"/>
</dbReference>
<dbReference type="PANTHER" id="PTHR13234">
    <property type="entry name" value="GAMMA-INTERFERON INDUCIBLE LYSOSOMAL THIOL REDUCTASE GILT"/>
    <property type="match status" value="1"/>
</dbReference>
<organism evidence="6 7">
    <name type="scientific">Ophiobolus disseminans</name>
    <dbReference type="NCBI Taxonomy" id="1469910"/>
    <lineage>
        <taxon>Eukaryota</taxon>
        <taxon>Fungi</taxon>
        <taxon>Dikarya</taxon>
        <taxon>Ascomycota</taxon>
        <taxon>Pezizomycotina</taxon>
        <taxon>Dothideomycetes</taxon>
        <taxon>Pleosporomycetidae</taxon>
        <taxon>Pleosporales</taxon>
        <taxon>Pleosporineae</taxon>
        <taxon>Phaeosphaeriaceae</taxon>
        <taxon>Ophiobolus</taxon>
    </lineage>
</organism>
<evidence type="ECO:0008006" key="8">
    <source>
        <dbReference type="Google" id="ProtNLM"/>
    </source>
</evidence>
<sequence>MDTKEPLLPSSVSSLEDAIKANEAAAMRQRRKTRFQMAAAVILFSIFWLARTFTCDHEHTEVDSKVPLEVHIMSKCPDARDCLKKLVVPAMVKASDKVDFRLSFIGTVTNDDDGVQCMHGQTECLGNIVMLCAAAEYPDPKLHLGFSNCLINDYKEIPNKSLIQDCALEHGLSFDTLNTCMSKEDGAYSMRLLRDSVLHSKDVNVTTSCTVRLNGKVRCVRDGGEWTDCDDGSKPEDLIHDINQLYDEAQGWTY</sequence>
<proteinExistence type="inferred from homology"/>
<dbReference type="GO" id="GO:0016671">
    <property type="term" value="F:oxidoreductase activity, acting on a sulfur group of donors, disulfide as acceptor"/>
    <property type="evidence" value="ECO:0007669"/>
    <property type="project" value="InterPro"/>
</dbReference>
<evidence type="ECO:0000256" key="3">
    <source>
        <dbReference type="ARBA" id="ARBA00022525"/>
    </source>
</evidence>
<keyword evidence="4" id="KW-0732">Signal</keyword>
<evidence type="ECO:0000256" key="5">
    <source>
        <dbReference type="ARBA" id="ARBA00023180"/>
    </source>
</evidence>
<dbReference type="Proteomes" id="UP000799424">
    <property type="component" value="Unassembled WGS sequence"/>
</dbReference>
<dbReference type="Pfam" id="PF03227">
    <property type="entry name" value="GILT"/>
    <property type="match status" value="1"/>
</dbReference>
<accession>A0A6A7A964</accession>
<evidence type="ECO:0000256" key="1">
    <source>
        <dbReference type="ARBA" id="ARBA00004613"/>
    </source>
</evidence>
<reference evidence="6" key="1">
    <citation type="journal article" date="2020" name="Stud. Mycol.">
        <title>101 Dothideomycetes genomes: a test case for predicting lifestyles and emergence of pathogens.</title>
        <authorList>
            <person name="Haridas S."/>
            <person name="Albert R."/>
            <person name="Binder M."/>
            <person name="Bloem J."/>
            <person name="Labutti K."/>
            <person name="Salamov A."/>
            <person name="Andreopoulos B."/>
            <person name="Baker S."/>
            <person name="Barry K."/>
            <person name="Bills G."/>
            <person name="Bluhm B."/>
            <person name="Cannon C."/>
            <person name="Castanera R."/>
            <person name="Culley D."/>
            <person name="Daum C."/>
            <person name="Ezra D."/>
            <person name="Gonzalez J."/>
            <person name="Henrissat B."/>
            <person name="Kuo A."/>
            <person name="Liang C."/>
            <person name="Lipzen A."/>
            <person name="Lutzoni F."/>
            <person name="Magnuson J."/>
            <person name="Mondo S."/>
            <person name="Nolan M."/>
            <person name="Ohm R."/>
            <person name="Pangilinan J."/>
            <person name="Park H.-J."/>
            <person name="Ramirez L."/>
            <person name="Alfaro M."/>
            <person name="Sun H."/>
            <person name="Tritt A."/>
            <person name="Yoshinaga Y."/>
            <person name="Zwiers L.-H."/>
            <person name="Turgeon B."/>
            <person name="Goodwin S."/>
            <person name="Spatafora J."/>
            <person name="Crous P."/>
            <person name="Grigoriev I."/>
        </authorList>
    </citation>
    <scope>NUCLEOTIDE SEQUENCE</scope>
    <source>
        <strain evidence="6">CBS 113818</strain>
    </source>
</reference>
<comment type="subcellular location">
    <subcellularLocation>
        <location evidence="1">Secreted</location>
    </subcellularLocation>
</comment>
<comment type="similarity">
    <text evidence="2">Belongs to the GILT family.</text>
</comment>
<evidence type="ECO:0000256" key="4">
    <source>
        <dbReference type="ARBA" id="ARBA00022729"/>
    </source>
</evidence>
<dbReference type="OrthoDB" id="958254at2759"/>
<protein>
    <recommendedName>
        <fullName evidence="8">GILT-domain-containing protein</fullName>
    </recommendedName>
</protein>
<evidence type="ECO:0000313" key="6">
    <source>
        <dbReference type="EMBL" id="KAF2829249.1"/>
    </source>
</evidence>